<keyword evidence="2" id="KW-1185">Reference proteome</keyword>
<reference evidence="1 2" key="1">
    <citation type="submission" date="2024-02" db="EMBL/GenBank/DDBJ databases">
        <authorList>
            <person name="Chen Y."/>
            <person name="Shah S."/>
            <person name="Dougan E. K."/>
            <person name="Thang M."/>
            <person name="Chan C."/>
        </authorList>
    </citation>
    <scope>NUCLEOTIDE SEQUENCE [LARGE SCALE GENOMIC DNA]</scope>
</reference>
<proteinExistence type="predicted"/>
<dbReference type="InterPro" id="IPR029063">
    <property type="entry name" value="SAM-dependent_MTases_sf"/>
</dbReference>
<protein>
    <recommendedName>
        <fullName evidence="3">Calmodulin-lysine N-methyltransferase</fullName>
    </recommendedName>
</protein>
<evidence type="ECO:0008006" key="3">
    <source>
        <dbReference type="Google" id="ProtNLM"/>
    </source>
</evidence>
<sequence length="207" mass="23394">MPLVLGLTSNVSLTLSLEEKTGSSRRRNKPTRSTMKGSCQAVAVEWEKEALHPTLPEKAFDLIVVCDCLYENRDSWAALQLLLERLPAEASGEPSGEPAVLLASAALRKPFLEAFVAQLAKAKGSLCSRSKKEATWEKFAPPSCNLRRRSEPMHRPSWRSRRIDASRHGDASQCSSFWLKWCFWMTTFYDEKHQVSLRRTQAAQLRS</sequence>
<organism evidence="1 2">
    <name type="scientific">Durusdinium trenchii</name>
    <dbReference type="NCBI Taxonomy" id="1381693"/>
    <lineage>
        <taxon>Eukaryota</taxon>
        <taxon>Sar</taxon>
        <taxon>Alveolata</taxon>
        <taxon>Dinophyceae</taxon>
        <taxon>Suessiales</taxon>
        <taxon>Symbiodiniaceae</taxon>
        <taxon>Durusdinium</taxon>
    </lineage>
</organism>
<evidence type="ECO:0000313" key="1">
    <source>
        <dbReference type="EMBL" id="CAK9101725.1"/>
    </source>
</evidence>
<dbReference type="Proteomes" id="UP001642484">
    <property type="component" value="Unassembled WGS sequence"/>
</dbReference>
<comment type="caution">
    <text evidence="1">The sequence shown here is derived from an EMBL/GenBank/DDBJ whole genome shotgun (WGS) entry which is preliminary data.</text>
</comment>
<dbReference type="EMBL" id="CAXAMN010026262">
    <property type="protein sequence ID" value="CAK9101725.1"/>
    <property type="molecule type" value="Genomic_DNA"/>
</dbReference>
<accession>A0ABP0RQG6</accession>
<name>A0ABP0RQG6_9DINO</name>
<dbReference type="Gene3D" id="3.40.50.150">
    <property type="entry name" value="Vaccinia Virus protein VP39"/>
    <property type="match status" value="1"/>
</dbReference>
<gene>
    <name evidence="1" type="ORF">CCMP2556_LOCUS47949</name>
</gene>
<evidence type="ECO:0000313" key="2">
    <source>
        <dbReference type="Proteomes" id="UP001642484"/>
    </source>
</evidence>